<dbReference type="InterPro" id="IPR002611">
    <property type="entry name" value="IstB_ATP-bd"/>
</dbReference>
<reference evidence="2 3" key="1">
    <citation type="submission" date="2019-05" db="EMBL/GenBank/DDBJ databases">
        <title>Genomic analysis of Lentibacillus sp. NKC220-2.</title>
        <authorList>
            <person name="Oh Y.J."/>
        </authorList>
    </citation>
    <scope>NUCLEOTIDE SEQUENCE [LARGE SCALE GENOMIC DNA]</scope>
    <source>
        <strain evidence="2 3">NKC220-2</strain>
    </source>
</reference>
<dbReference type="InterPro" id="IPR003593">
    <property type="entry name" value="AAA+_ATPase"/>
</dbReference>
<accession>A0A5S3QJ36</accession>
<dbReference type="GO" id="GO:0005524">
    <property type="term" value="F:ATP binding"/>
    <property type="evidence" value="ECO:0007669"/>
    <property type="project" value="InterPro"/>
</dbReference>
<dbReference type="OrthoDB" id="2052561at2"/>
<evidence type="ECO:0000313" key="3">
    <source>
        <dbReference type="Proteomes" id="UP000306980"/>
    </source>
</evidence>
<organism evidence="2 3">
    <name type="scientific">Lentibacillus cibarius</name>
    <dbReference type="NCBI Taxonomy" id="2583219"/>
    <lineage>
        <taxon>Bacteria</taxon>
        <taxon>Bacillati</taxon>
        <taxon>Bacillota</taxon>
        <taxon>Bacilli</taxon>
        <taxon>Bacillales</taxon>
        <taxon>Bacillaceae</taxon>
        <taxon>Lentibacillus</taxon>
    </lineage>
</organism>
<dbReference type="Pfam" id="PF01695">
    <property type="entry name" value="IstB_IS21"/>
    <property type="match status" value="1"/>
</dbReference>
<gene>
    <name evidence="2" type="ORF">FFL34_06920</name>
</gene>
<dbReference type="Gene3D" id="3.40.50.300">
    <property type="entry name" value="P-loop containing nucleotide triphosphate hydrolases"/>
    <property type="match status" value="1"/>
</dbReference>
<dbReference type="PANTHER" id="PTHR30050:SF4">
    <property type="entry name" value="ATP-BINDING PROTEIN RV3427C IN INSERTION SEQUENCE-RELATED"/>
    <property type="match status" value="1"/>
</dbReference>
<proteinExistence type="predicted"/>
<dbReference type="CDD" id="cd00009">
    <property type="entry name" value="AAA"/>
    <property type="match status" value="1"/>
</dbReference>
<name>A0A5S3QJ36_9BACI</name>
<dbReference type="InterPro" id="IPR027417">
    <property type="entry name" value="P-loop_NTPase"/>
</dbReference>
<sequence length="275" mass="30972">MVRSEIMQKVNEPIQKLGGRIKQVGTRECERCGASVPVFVRKDKEGNTHQESTCLDCETNKTRSQTPVKEDVQKEKVNDFAINNERIPEKLIGKTVSELIPENESETAMKESVTDYIMNFGKTEHNSLVLAGAMGLGKSHLAYAAGIELRRQGFITMFINTNDFLDLIKSTFGGKTVLSERKIFEKIGQIDLLIFDEIGGEYDKNKNGFESWASEKILKVADSRETLPTIYTTNYSPAGFEKKYGNIQGGRIVSRMFAGAKRINVEGRDRRVQQF</sequence>
<dbReference type="AlphaFoldDB" id="A0A5S3QJ36"/>
<comment type="caution">
    <text evidence="2">The sequence shown here is derived from an EMBL/GenBank/DDBJ whole genome shotgun (WGS) entry which is preliminary data.</text>
</comment>
<dbReference type="SUPFAM" id="SSF52540">
    <property type="entry name" value="P-loop containing nucleoside triphosphate hydrolases"/>
    <property type="match status" value="1"/>
</dbReference>
<evidence type="ECO:0000313" key="2">
    <source>
        <dbReference type="EMBL" id="TMN21875.1"/>
    </source>
</evidence>
<feature type="domain" description="AAA+ ATPase" evidence="1">
    <location>
        <begin position="124"/>
        <end position="269"/>
    </location>
</feature>
<dbReference type="GO" id="GO:0006260">
    <property type="term" value="P:DNA replication"/>
    <property type="evidence" value="ECO:0007669"/>
    <property type="project" value="TreeGrafter"/>
</dbReference>
<dbReference type="PANTHER" id="PTHR30050">
    <property type="entry name" value="CHROMOSOMAL REPLICATION INITIATOR PROTEIN DNAA"/>
    <property type="match status" value="1"/>
</dbReference>
<dbReference type="Proteomes" id="UP000306980">
    <property type="component" value="Unassembled WGS sequence"/>
</dbReference>
<evidence type="ECO:0000259" key="1">
    <source>
        <dbReference type="SMART" id="SM00382"/>
    </source>
</evidence>
<dbReference type="SMART" id="SM00382">
    <property type="entry name" value="AAA"/>
    <property type="match status" value="1"/>
</dbReference>
<protein>
    <recommendedName>
        <fullName evidence="1">AAA+ ATPase domain-containing protein</fullName>
    </recommendedName>
</protein>
<dbReference type="EMBL" id="VCIA01000001">
    <property type="protein sequence ID" value="TMN21875.1"/>
    <property type="molecule type" value="Genomic_DNA"/>
</dbReference>